<feature type="transmembrane region" description="Helical" evidence="2">
    <location>
        <begin position="89"/>
        <end position="110"/>
    </location>
</feature>
<proteinExistence type="predicted"/>
<dbReference type="InterPro" id="IPR036259">
    <property type="entry name" value="MFS_trans_sf"/>
</dbReference>
<dbReference type="EnsemblMetazoa" id="Aqu2.1.22396_001">
    <property type="protein sequence ID" value="Aqu2.1.22396_001"/>
    <property type="gene ID" value="Aqu2.1.22396"/>
</dbReference>
<accession>A0A1X7U4K9</accession>
<dbReference type="InParanoid" id="A0A1X7U4K9"/>
<evidence type="ECO:0000313" key="3">
    <source>
        <dbReference type="EnsemblMetazoa" id="Aqu2.1.22396_001"/>
    </source>
</evidence>
<evidence type="ECO:0000256" key="1">
    <source>
        <dbReference type="ARBA" id="ARBA00022856"/>
    </source>
</evidence>
<feature type="transmembrane region" description="Helical" evidence="2">
    <location>
        <begin position="61"/>
        <end position="80"/>
    </location>
</feature>
<sequence>MSDSVPLLSSSSVTSRRRCSSCPSFYRFQFIHSKGALLVLFWDLMISISQNLVILCTDTSFYFLILLGFCLIYFIAGYLGDFLISRYKLVLVGSYITFILLIPLIIIFMLLPSYNYLLSILCALSLVTFAVVRVNLLPFNIDQLIGSSSSELTAVLHWHNIGPIVVIVTVTLWSNITTLHLLLAAIVCVSAVLVSHSLFNGYLDTTPVNTVNPVKLIVRVLCYTRKHKYPENRSALTYWEEEAPSRLDLGKDKYGGPFTEEEVEDVKTLFRLIPLVVVCAVASGLCKEYTEGLASQVYGCNDPENIDFSFSIAYVSIIFFHQFLVYPCFHKYIPSMLKRIGMGLVLIVLLNILYTGLAFIGNYHFGQTFRCFTLYDDKNLSITTHEWIIINITDASLWYMYNVVLVEFILAQCPKSMRGTMIGLLLFFWGLRIFVDFALFLPFLHFLHPKESLGRGFYFLLAKTIMSLIILLIYIFLAKRYKLRVREVEINIHQIAENFAIKNIEQEEKHTKRDSQLDFSIQ</sequence>
<keyword evidence="1" id="KW-0653">Protein transport</keyword>
<dbReference type="AlphaFoldDB" id="A0A1X7U4K9"/>
<evidence type="ECO:0008006" key="4">
    <source>
        <dbReference type="Google" id="ProtNLM"/>
    </source>
</evidence>
<dbReference type="GO" id="GO:0015833">
    <property type="term" value="P:peptide transport"/>
    <property type="evidence" value="ECO:0007669"/>
    <property type="project" value="UniProtKB-KW"/>
</dbReference>
<feature type="transmembrane region" description="Helical" evidence="2">
    <location>
        <begin position="310"/>
        <end position="329"/>
    </location>
</feature>
<keyword evidence="1" id="KW-0571">Peptide transport</keyword>
<feature type="transmembrane region" description="Helical" evidence="2">
    <location>
        <begin position="387"/>
        <end position="410"/>
    </location>
</feature>
<keyword evidence="2" id="KW-0812">Transmembrane</keyword>
<protein>
    <recommendedName>
        <fullName evidence="4">Major facilitator superfamily associated domain-containing protein</fullName>
    </recommendedName>
</protein>
<feature type="transmembrane region" description="Helical" evidence="2">
    <location>
        <begin position="179"/>
        <end position="199"/>
    </location>
</feature>
<feature type="transmembrane region" description="Helical" evidence="2">
    <location>
        <begin position="155"/>
        <end position="173"/>
    </location>
</feature>
<dbReference type="PANTHER" id="PTHR11654">
    <property type="entry name" value="OLIGOPEPTIDE TRANSPORTER-RELATED"/>
    <property type="match status" value="1"/>
</dbReference>
<dbReference type="Gene3D" id="1.20.1250.20">
    <property type="entry name" value="MFS general substrate transporter like domains"/>
    <property type="match status" value="1"/>
</dbReference>
<evidence type="ECO:0000256" key="2">
    <source>
        <dbReference type="SAM" id="Phobius"/>
    </source>
</evidence>
<feature type="transmembrane region" description="Helical" evidence="2">
    <location>
        <begin position="456"/>
        <end position="477"/>
    </location>
</feature>
<keyword evidence="2" id="KW-0472">Membrane</keyword>
<feature type="transmembrane region" description="Helical" evidence="2">
    <location>
        <begin position="422"/>
        <end position="444"/>
    </location>
</feature>
<reference evidence="3" key="1">
    <citation type="submission" date="2017-05" db="UniProtKB">
        <authorList>
            <consortium name="EnsemblMetazoa"/>
        </authorList>
    </citation>
    <scope>IDENTIFICATION</scope>
</reference>
<name>A0A1X7U4K9_AMPQE</name>
<keyword evidence="2" id="KW-1133">Transmembrane helix</keyword>
<dbReference type="OrthoDB" id="8904098at2759"/>
<keyword evidence="1" id="KW-0813">Transport</keyword>
<feature type="transmembrane region" description="Helical" evidence="2">
    <location>
        <begin position="116"/>
        <end position="134"/>
    </location>
</feature>
<dbReference type="SUPFAM" id="SSF103473">
    <property type="entry name" value="MFS general substrate transporter"/>
    <property type="match status" value="1"/>
</dbReference>
<organism evidence="3">
    <name type="scientific">Amphimedon queenslandica</name>
    <name type="common">Sponge</name>
    <dbReference type="NCBI Taxonomy" id="400682"/>
    <lineage>
        <taxon>Eukaryota</taxon>
        <taxon>Metazoa</taxon>
        <taxon>Porifera</taxon>
        <taxon>Demospongiae</taxon>
        <taxon>Heteroscleromorpha</taxon>
        <taxon>Haplosclerida</taxon>
        <taxon>Niphatidae</taxon>
        <taxon>Amphimedon</taxon>
    </lineage>
</organism>
<feature type="transmembrane region" description="Helical" evidence="2">
    <location>
        <begin position="35"/>
        <end position="55"/>
    </location>
</feature>
<feature type="transmembrane region" description="Helical" evidence="2">
    <location>
        <begin position="341"/>
        <end position="360"/>
    </location>
</feature>